<keyword evidence="2" id="KW-1185">Reference proteome</keyword>
<dbReference type="AlphaFoldDB" id="A0A542X9E9"/>
<dbReference type="Proteomes" id="UP000318336">
    <property type="component" value="Unassembled WGS sequence"/>
</dbReference>
<gene>
    <name evidence="1" type="ORF">FB554_0490</name>
</gene>
<evidence type="ECO:0000313" key="1">
    <source>
        <dbReference type="EMBL" id="TQL32366.1"/>
    </source>
</evidence>
<organism evidence="1 2">
    <name type="scientific">Barrientosiimonas humi</name>
    <dbReference type="NCBI Taxonomy" id="999931"/>
    <lineage>
        <taxon>Bacteria</taxon>
        <taxon>Bacillati</taxon>
        <taxon>Actinomycetota</taxon>
        <taxon>Actinomycetes</taxon>
        <taxon>Micrococcales</taxon>
        <taxon>Dermacoccaceae</taxon>
        <taxon>Barrientosiimonas</taxon>
    </lineage>
</organism>
<reference evidence="1 2" key="1">
    <citation type="submission" date="2019-06" db="EMBL/GenBank/DDBJ databases">
        <title>Sequencing the genomes of 1000 actinobacteria strains.</title>
        <authorList>
            <person name="Klenk H.-P."/>
        </authorList>
    </citation>
    <scope>NUCLEOTIDE SEQUENCE [LARGE SCALE GENOMIC DNA]</scope>
    <source>
        <strain evidence="1 2">DSM 24617</strain>
    </source>
</reference>
<comment type="caution">
    <text evidence="1">The sequence shown here is derived from an EMBL/GenBank/DDBJ whole genome shotgun (WGS) entry which is preliminary data.</text>
</comment>
<dbReference type="EMBL" id="VFOK01000001">
    <property type="protein sequence ID" value="TQL32366.1"/>
    <property type="molecule type" value="Genomic_DNA"/>
</dbReference>
<evidence type="ECO:0000313" key="2">
    <source>
        <dbReference type="Proteomes" id="UP000318336"/>
    </source>
</evidence>
<evidence type="ECO:0008006" key="3">
    <source>
        <dbReference type="Google" id="ProtNLM"/>
    </source>
</evidence>
<protein>
    <recommendedName>
        <fullName evidence="3">Pyridoxamine 5'-phosphate oxidase</fullName>
    </recommendedName>
</protein>
<name>A0A542X9E9_9MICO</name>
<sequence>MTTPPSPKSPADETPPPVGRLVHEALSKSSVLWVGATPAEAVAAWFAYHDEQVLLVTGPGEQPLPFLGDEASIVLRGKDSRARLAVLPCAVRVLPVDDPAWPEAAAALAAERLNADVLPAELPRRWADTGVTVLALAPDLERADVTVADTTGGHAPPRGRSLT</sequence>
<accession>A0A542X9E9</accession>
<proteinExistence type="predicted"/>
<dbReference type="RefSeq" id="WP_170206723.1">
    <property type="nucleotide sequence ID" value="NZ_CAJTBP010000001.1"/>
</dbReference>